<accession>A0A2P6NMR5</accession>
<dbReference type="Proteomes" id="UP000241769">
    <property type="component" value="Unassembled WGS sequence"/>
</dbReference>
<proteinExistence type="predicted"/>
<evidence type="ECO:0000313" key="3">
    <source>
        <dbReference type="Proteomes" id="UP000241769"/>
    </source>
</evidence>
<comment type="caution">
    <text evidence="2">The sequence shown here is derived from an EMBL/GenBank/DDBJ whole genome shotgun (WGS) entry which is preliminary data.</text>
</comment>
<evidence type="ECO:0000256" key="1">
    <source>
        <dbReference type="SAM" id="MobiDB-lite"/>
    </source>
</evidence>
<organism evidence="2 3">
    <name type="scientific">Planoprotostelium fungivorum</name>
    <dbReference type="NCBI Taxonomy" id="1890364"/>
    <lineage>
        <taxon>Eukaryota</taxon>
        <taxon>Amoebozoa</taxon>
        <taxon>Evosea</taxon>
        <taxon>Variosea</taxon>
        <taxon>Cavosteliida</taxon>
        <taxon>Cavosteliaceae</taxon>
        <taxon>Planoprotostelium</taxon>
    </lineage>
</organism>
<dbReference type="OrthoDB" id="10268090at2759"/>
<dbReference type="InParanoid" id="A0A2P6NMR5"/>
<feature type="region of interest" description="Disordered" evidence="1">
    <location>
        <begin position="1"/>
        <end position="23"/>
    </location>
</feature>
<keyword evidence="3" id="KW-1185">Reference proteome</keyword>
<dbReference type="AlphaFoldDB" id="A0A2P6NMR5"/>
<evidence type="ECO:0000313" key="2">
    <source>
        <dbReference type="EMBL" id="PRP85255.1"/>
    </source>
</evidence>
<sequence>MIDVEPHNLCPSPKSATAPKSKDTLLPFYDDEEKSWTAPFMMAPVNRQVFWSERNFVEFSQKAHAYRTAALLGEEHGYSATVILLECSASLPCAKGGFRTPAAAYGPTFIDRLRTAGQDWVIE</sequence>
<gene>
    <name evidence="2" type="ORF">PROFUN_07025</name>
</gene>
<protein>
    <submittedName>
        <fullName evidence="2">Uncharacterized protein</fullName>
    </submittedName>
</protein>
<dbReference type="EMBL" id="MDYQ01000048">
    <property type="protein sequence ID" value="PRP85255.1"/>
    <property type="molecule type" value="Genomic_DNA"/>
</dbReference>
<name>A0A2P6NMR5_9EUKA</name>
<reference evidence="2 3" key="1">
    <citation type="journal article" date="2018" name="Genome Biol. Evol.">
        <title>Multiple Roots of Fruiting Body Formation in Amoebozoa.</title>
        <authorList>
            <person name="Hillmann F."/>
            <person name="Forbes G."/>
            <person name="Novohradska S."/>
            <person name="Ferling I."/>
            <person name="Riege K."/>
            <person name="Groth M."/>
            <person name="Westermann M."/>
            <person name="Marz M."/>
            <person name="Spaller T."/>
            <person name="Winckler T."/>
            <person name="Schaap P."/>
            <person name="Glockner G."/>
        </authorList>
    </citation>
    <scope>NUCLEOTIDE SEQUENCE [LARGE SCALE GENOMIC DNA]</scope>
    <source>
        <strain evidence="2 3">Jena</strain>
    </source>
</reference>